<protein>
    <submittedName>
        <fullName evidence="3">Multiheme cytochrome c</fullName>
    </submittedName>
</protein>
<feature type="signal peptide" evidence="2">
    <location>
        <begin position="1"/>
        <end position="24"/>
    </location>
</feature>
<dbReference type="Pfam" id="PF13447">
    <property type="entry name" value="Multi-haem_cyto"/>
    <property type="match status" value="1"/>
</dbReference>
<dbReference type="InterPro" id="IPR036280">
    <property type="entry name" value="Multihaem_cyt_sf"/>
</dbReference>
<keyword evidence="1 2" id="KW-0732">Signal</keyword>
<dbReference type="SUPFAM" id="SSF48695">
    <property type="entry name" value="Multiheme cytochromes"/>
    <property type="match status" value="1"/>
</dbReference>
<name>A0A1B9F3T6_9BACT</name>
<evidence type="ECO:0000313" key="3">
    <source>
        <dbReference type="EMBL" id="OCC14588.1"/>
    </source>
</evidence>
<gene>
    <name evidence="3" type="ORF">DBT_1902</name>
</gene>
<dbReference type="Proteomes" id="UP000093080">
    <property type="component" value="Unassembled WGS sequence"/>
</dbReference>
<proteinExistence type="predicted"/>
<dbReference type="EMBL" id="MAGO01000010">
    <property type="protein sequence ID" value="OCC14588.1"/>
    <property type="molecule type" value="Genomic_DNA"/>
</dbReference>
<dbReference type="PATRIC" id="fig|1156395.6.peg.1917"/>
<dbReference type="Gene3D" id="1.10.780.10">
    <property type="entry name" value="Hydroxylamine Oxidoreductase, Chain A, domain 1"/>
    <property type="match status" value="1"/>
</dbReference>
<dbReference type="STRING" id="1156395.DBT_1902"/>
<evidence type="ECO:0000256" key="1">
    <source>
        <dbReference type="ARBA" id="ARBA00022729"/>
    </source>
</evidence>
<dbReference type="PANTHER" id="PTHR35038">
    <property type="entry name" value="DISSIMILATORY SULFITE REDUCTASE SIRA"/>
    <property type="match status" value="1"/>
</dbReference>
<sequence>MRKFMGFVGVFLAIILLNPPTSMARPSKCEECHVKITPGIVKDFNRGKMSKTLTCKSCHGSSHMSAADADKAKLPTIATCKKCHKKQADQYLSGKHALGRIAMNAMPTTHMQPKAFIAGQKGCGGCHTLGLLDEKAREDKDRQYYKYGMDCQNCHTRHTFSKKEALEPEACQTCHMGFDHPQWEMWSSSKHGVTYLMLRDIDPKNRSRVPKCQDCHMPEGDHRVFTAWGFLGVRLPEEDKEWLNYRLTILKGLGVLDPDGNPTGRLDIVKAGKVARLTKEEFDKERARIKTVCLKCHDKNFVDANFKNADAMLKEADKLFAEAIETVAGLYKDGIIKKKPGQAYAYPDLLAFYEVDTKIEQILYEMFMDHRMKAFQATFHMNPDYATWYGYAKLKKDLAEIKELAKEMRESHAKK</sequence>
<accession>A0A1B9F3T6</accession>
<keyword evidence="4" id="KW-1185">Reference proteome</keyword>
<organism evidence="3 4">
    <name type="scientific">Dissulfuribacter thermophilus</name>
    <dbReference type="NCBI Taxonomy" id="1156395"/>
    <lineage>
        <taxon>Bacteria</taxon>
        <taxon>Pseudomonadati</taxon>
        <taxon>Thermodesulfobacteriota</taxon>
        <taxon>Dissulfuribacteria</taxon>
        <taxon>Dissulfuribacterales</taxon>
        <taxon>Dissulfuribacteraceae</taxon>
        <taxon>Dissulfuribacter</taxon>
    </lineage>
</organism>
<feature type="chain" id="PRO_5008626159" evidence="2">
    <location>
        <begin position="25"/>
        <end position="415"/>
    </location>
</feature>
<comment type="caution">
    <text evidence="3">The sequence shown here is derived from an EMBL/GenBank/DDBJ whole genome shotgun (WGS) entry which is preliminary data.</text>
</comment>
<dbReference type="RefSeq" id="WP_067619452.1">
    <property type="nucleotide sequence ID" value="NZ_MAGO01000010.1"/>
</dbReference>
<dbReference type="PANTHER" id="PTHR35038:SF8">
    <property type="entry name" value="C-TYPE POLYHEME CYTOCHROME OMCC"/>
    <property type="match status" value="1"/>
</dbReference>
<evidence type="ECO:0000256" key="2">
    <source>
        <dbReference type="SAM" id="SignalP"/>
    </source>
</evidence>
<dbReference type="OrthoDB" id="9814800at2"/>
<dbReference type="Gene3D" id="1.20.850.10">
    <property type="entry name" value="Hydroxylamine Oxidoreductase, Chain A, domain 2"/>
    <property type="match status" value="1"/>
</dbReference>
<dbReference type="AlphaFoldDB" id="A0A1B9F3T6"/>
<reference evidence="3 4" key="1">
    <citation type="submission" date="2016-06" db="EMBL/GenBank/DDBJ databases">
        <title>Respiratory ammonification of nitrate coupled to the oxidation of elemental sulfur in deep-sea autotrophic thermophilic bacteria.</title>
        <authorList>
            <person name="Slobodkina G.B."/>
            <person name="Mardanov A.V."/>
            <person name="Ravin N.V."/>
            <person name="Frolova A.A."/>
            <person name="Viryasiv M.B."/>
            <person name="Chernyh N.A."/>
            <person name="Bonch-Osmolovskaya E.A."/>
            <person name="Slobodkin A.I."/>
        </authorList>
    </citation>
    <scope>NUCLEOTIDE SEQUENCE [LARGE SCALE GENOMIC DNA]</scope>
    <source>
        <strain evidence="3 4">S69</strain>
    </source>
</reference>
<evidence type="ECO:0000313" key="4">
    <source>
        <dbReference type="Proteomes" id="UP000093080"/>
    </source>
</evidence>
<dbReference type="InterPro" id="IPR051829">
    <property type="entry name" value="Multiheme_Cytochr_ET"/>
</dbReference>